<dbReference type="HOGENOM" id="CLU_2791960_0_0_5"/>
<sequence>MPDNLTSLHATLPALVRERLLAGDDAVEVGRALIAAGTAALAGALGARIACPVAMLVVAEAAEVADGK</sequence>
<accession>D7A2T7</accession>
<protein>
    <submittedName>
        <fullName evidence="1">Uncharacterized protein</fullName>
    </submittedName>
</protein>
<dbReference type="AlphaFoldDB" id="D7A2T7"/>
<reference evidence="1 2" key="1">
    <citation type="journal article" date="2012" name="Stand. Genomic Sci.">
        <title>Complete genome sequence of the facultatively chemolithoautotrophic and methylotrophic alpha Proteobacterium Starkeya novella type strain (ATCC 8093(T)).</title>
        <authorList>
            <person name="Kappler U."/>
            <person name="Davenport K."/>
            <person name="Beatson S."/>
            <person name="Lucas S."/>
            <person name="Lapidus A."/>
            <person name="Copeland A."/>
            <person name="Berry K.W."/>
            <person name="Glavina Del Rio T."/>
            <person name="Hammon N."/>
            <person name="Dalin E."/>
            <person name="Tice H."/>
            <person name="Pitluck S."/>
            <person name="Richardson P."/>
            <person name="Bruce D."/>
            <person name="Goodwin L.A."/>
            <person name="Han C."/>
            <person name="Tapia R."/>
            <person name="Detter J.C."/>
            <person name="Chang Y.J."/>
            <person name="Jeffries C.D."/>
            <person name="Land M."/>
            <person name="Hauser L."/>
            <person name="Kyrpides N.C."/>
            <person name="Goker M."/>
            <person name="Ivanova N."/>
            <person name="Klenk H.P."/>
            <person name="Woyke T."/>
        </authorList>
    </citation>
    <scope>NUCLEOTIDE SEQUENCE [LARGE SCALE GENOMIC DNA]</scope>
    <source>
        <strain evidence="2">ATCC 8093 / DSM 506 / JCM 20403 / CCM 1077 / IAM 12100 / NBRC 12443 / NCIMB 10456</strain>
    </source>
</reference>
<gene>
    <name evidence="1" type="ordered locus">Snov_4358</name>
</gene>
<dbReference type="STRING" id="639283.Snov_4358"/>
<dbReference type="KEGG" id="sno:Snov_4358"/>
<dbReference type="EMBL" id="CP002026">
    <property type="protein sequence ID" value="ADH91617.1"/>
    <property type="molecule type" value="Genomic_DNA"/>
</dbReference>
<dbReference type="Proteomes" id="UP000006633">
    <property type="component" value="Chromosome"/>
</dbReference>
<organism evidence="1 2">
    <name type="scientific">Ancylobacter novellus (strain ATCC 8093 / DSM 506 / JCM 20403 / CCM 1077 / IAM 12100 / NBRC 12443 / NCIMB 10456)</name>
    <name type="common">Starkeya novella</name>
    <dbReference type="NCBI Taxonomy" id="639283"/>
    <lineage>
        <taxon>Bacteria</taxon>
        <taxon>Pseudomonadati</taxon>
        <taxon>Pseudomonadota</taxon>
        <taxon>Alphaproteobacteria</taxon>
        <taxon>Hyphomicrobiales</taxon>
        <taxon>Xanthobacteraceae</taxon>
        <taxon>Ancylobacter</taxon>
    </lineage>
</organism>
<dbReference type="RefSeq" id="WP_013169115.1">
    <property type="nucleotide sequence ID" value="NC_014217.1"/>
</dbReference>
<name>D7A2T7_ANCN5</name>
<evidence type="ECO:0000313" key="2">
    <source>
        <dbReference type="Proteomes" id="UP000006633"/>
    </source>
</evidence>
<keyword evidence="2" id="KW-1185">Reference proteome</keyword>
<proteinExistence type="predicted"/>
<evidence type="ECO:0000313" key="1">
    <source>
        <dbReference type="EMBL" id="ADH91617.1"/>
    </source>
</evidence>